<gene>
    <name evidence="3" type="ORF">ACHAWO_004986</name>
</gene>
<feature type="transmembrane region" description="Helical" evidence="2">
    <location>
        <begin position="384"/>
        <end position="403"/>
    </location>
</feature>
<organism evidence="3 4">
    <name type="scientific">Cyclotella atomus</name>
    <dbReference type="NCBI Taxonomy" id="382360"/>
    <lineage>
        <taxon>Eukaryota</taxon>
        <taxon>Sar</taxon>
        <taxon>Stramenopiles</taxon>
        <taxon>Ochrophyta</taxon>
        <taxon>Bacillariophyta</taxon>
        <taxon>Coscinodiscophyceae</taxon>
        <taxon>Thalassiosirophycidae</taxon>
        <taxon>Stephanodiscales</taxon>
        <taxon>Stephanodiscaceae</taxon>
        <taxon>Cyclotella</taxon>
    </lineage>
</organism>
<feature type="transmembrane region" description="Helical" evidence="2">
    <location>
        <begin position="76"/>
        <end position="92"/>
    </location>
</feature>
<feature type="region of interest" description="Disordered" evidence="1">
    <location>
        <begin position="412"/>
        <end position="434"/>
    </location>
</feature>
<dbReference type="PANTHER" id="PTHR13146:SF1">
    <property type="entry name" value="SUGAR PHOSPHATE TRANSPORTER DOMAIN-CONTAINING PROTEIN"/>
    <property type="match status" value="1"/>
</dbReference>
<keyword evidence="2" id="KW-0472">Membrane</keyword>
<accession>A0ABD3PUG4</accession>
<feature type="transmembrane region" description="Helical" evidence="2">
    <location>
        <begin position="230"/>
        <end position="256"/>
    </location>
</feature>
<feature type="region of interest" description="Disordered" evidence="1">
    <location>
        <begin position="1"/>
        <end position="28"/>
    </location>
</feature>
<keyword evidence="2" id="KW-1133">Transmembrane helix</keyword>
<feature type="compositionally biased region" description="Polar residues" evidence="1">
    <location>
        <begin position="419"/>
        <end position="434"/>
    </location>
</feature>
<feature type="transmembrane region" description="Helical" evidence="2">
    <location>
        <begin position="138"/>
        <end position="156"/>
    </location>
</feature>
<protein>
    <submittedName>
        <fullName evidence="3">Uncharacterized protein</fullName>
    </submittedName>
</protein>
<feature type="transmembrane region" description="Helical" evidence="2">
    <location>
        <begin position="277"/>
        <end position="299"/>
    </location>
</feature>
<feature type="transmembrane region" description="Helical" evidence="2">
    <location>
        <begin position="176"/>
        <end position="197"/>
    </location>
</feature>
<sequence length="434" mass="47448">MPNTSTHLLRHRRESSSASNKAKHQKSHFAKMNADAKPTFVWIMISACLYVLSGVSQPILMAYAKHAGLADPSCQLYMLFYYLGPASVAITLRRSRSIAQQKAVQGEYGAIAMGDIVVEEFGTATDDRLWPNYKQIKFASFVAMWDIGAQSMVYAAKVIPKKRQRLDAGNNLAGPTIFAIIYSSVTVWAAIYSKFLLSRTMSRDQWIGVILVVFGLSVTALDSVSEGQHVFAGAILILIGSSLHAITYVLSEMIMLPASENESTGRLIKLRLEPISVRANCAIQGVVACLAFFVWQIVYTLPRFQSLILDQMNSVGTTMFQAVCILISITIANVLHSVTFFQTLKDFPGGATSAGVLKGLQAVLVFLISSVVLCGRIGGSEMCWTQTKLLSLIVVVLGILWYGKSTTSNAEKETKIKHQTNSNGTSKMHSVNVV</sequence>
<proteinExistence type="predicted"/>
<keyword evidence="4" id="KW-1185">Reference proteome</keyword>
<comment type="caution">
    <text evidence="3">The sequence shown here is derived from an EMBL/GenBank/DDBJ whole genome shotgun (WGS) entry which is preliminary data.</text>
</comment>
<name>A0ABD3PUG4_9STRA</name>
<evidence type="ECO:0000256" key="1">
    <source>
        <dbReference type="SAM" id="MobiDB-lite"/>
    </source>
</evidence>
<keyword evidence="2" id="KW-0812">Transmembrane</keyword>
<dbReference type="Proteomes" id="UP001530400">
    <property type="component" value="Unassembled WGS sequence"/>
</dbReference>
<feature type="transmembrane region" description="Helical" evidence="2">
    <location>
        <begin position="356"/>
        <end position="378"/>
    </location>
</feature>
<evidence type="ECO:0000256" key="2">
    <source>
        <dbReference type="SAM" id="Phobius"/>
    </source>
</evidence>
<dbReference type="PANTHER" id="PTHR13146">
    <property type="match status" value="1"/>
</dbReference>
<dbReference type="EMBL" id="JALLPJ020000466">
    <property type="protein sequence ID" value="KAL3791362.1"/>
    <property type="molecule type" value="Genomic_DNA"/>
</dbReference>
<evidence type="ECO:0000313" key="4">
    <source>
        <dbReference type="Proteomes" id="UP001530400"/>
    </source>
</evidence>
<evidence type="ECO:0000313" key="3">
    <source>
        <dbReference type="EMBL" id="KAL3791362.1"/>
    </source>
</evidence>
<reference evidence="3 4" key="1">
    <citation type="submission" date="2024-10" db="EMBL/GenBank/DDBJ databases">
        <title>Updated reference genomes for cyclostephanoid diatoms.</title>
        <authorList>
            <person name="Roberts W.R."/>
            <person name="Alverson A.J."/>
        </authorList>
    </citation>
    <scope>NUCLEOTIDE SEQUENCE [LARGE SCALE GENOMIC DNA]</scope>
    <source>
        <strain evidence="3 4">AJA010-31</strain>
    </source>
</reference>
<dbReference type="AlphaFoldDB" id="A0ABD3PUG4"/>
<dbReference type="InterPro" id="IPR037185">
    <property type="entry name" value="EmrE-like"/>
</dbReference>
<feature type="transmembrane region" description="Helical" evidence="2">
    <location>
        <begin position="319"/>
        <end position="344"/>
    </location>
</feature>
<dbReference type="SUPFAM" id="SSF103481">
    <property type="entry name" value="Multidrug resistance efflux transporter EmrE"/>
    <property type="match status" value="1"/>
</dbReference>
<feature type="transmembrane region" description="Helical" evidence="2">
    <location>
        <begin position="206"/>
        <end position="224"/>
    </location>
</feature>
<feature type="transmembrane region" description="Helical" evidence="2">
    <location>
        <begin position="40"/>
        <end position="64"/>
    </location>
</feature>